<feature type="region of interest" description="Disordered" evidence="1">
    <location>
        <begin position="426"/>
        <end position="480"/>
    </location>
</feature>
<feature type="compositionally biased region" description="Polar residues" evidence="1">
    <location>
        <begin position="63"/>
        <end position="84"/>
    </location>
</feature>
<dbReference type="RefSeq" id="XP_031089706.1">
    <property type="nucleotide sequence ID" value="XM_031224448.1"/>
</dbReference>
<feature type="compositionally biased region" description="Basic residues" evidence="1">
    <location>
        <begin position="464"/>
        <end position="473"/>
    </location>
</feature>
<accession>A0A1L7W9D2</accession>
<evidence type="ECO:0000313" key="5">
    <source>
        <dbReference type="Proteomes" id="UP000183971"/>
    </source>
</evidence>
<feature type="region of interest" description="Disordered" evidence="1">
    <location>
        <begin position="196"/>
        <end position="227"/>
    </location>
</feature>
<feature type="compositionally biased region" description="Pro residues" evidence="1">
    <location>
        <begin position="387"/>
        <end position="399"/>
    </location>
</feature>
<evidence type="ECO:0000259" key="3">
    <source>
        <dbReference type="SMART" id="SM01042"/>
    </source>
</evidence>
<protein>
    <recommendedName>
        <fullName evidence="3">Brl1/Brr6 domain-containing protein</fullName>
    </recommendedName>
</protein>
<feature type="compositionally biased region" description="Polar residues" evidence="1">
    <location>
        <begin position="14"/>
        <end position="24"/>
    </location>
</feature>
<dbReference type="InterPro" id="IPR040202">
    <property type="entry name" value="Brl1/Brr6"/>
</dbReference>
<keyword evidence="5" id="KW-1185">Reference proteome</keyword>
<dbReference type="GO" id="GO:0055088">
    <property type="term" value="P:lipid homeostasis"/>
    <property type="evidence" value="ECO:0007669"/>
    <property type="project" value="InterPro"/>
</dbReference>
<evidence type="ECO:0000256" key="2">
    <source>
        <dbReference type="SAM" id="Phobius"/>
    </source>
</evidence>
<dbReference type="InterPro" id="IPR018767">
    <property type="entry name" value="Brl1/Brr6_dom"/>
</dbReference>
<evidence type="ECO:0000313" key="4">
    <source>
        <dbReference type="EMBL" id="CZR49202.1"/>
    </source>
</evidence>
<feature type="transmembrane region" description="Helical" evidence="2">
    <location>
        <begin position="256"/>
        <end position="274"/>
    </location>
</feature>
<keyword evidence="2" id="KW-0812">Transmembrane</keyword>
<dbReference type="AlphaFoldDB" id="A0A1L7W9D2"/>
<evidence type="ECO:0000256" key="1">
    <source>
        <dbReference type="SAM" id="MobiDB-lite"/>
    </source>
</evidence>
<dbReference type="Pfam" id="PF10104">
    <property type="entry name" value="Brr6_like_C_C"/>
    <property type="match status" value="1"/>
</dbReference>
<feature type="transmembrane region" description="Helical" evidence="2">
    <location>
        <begin position="359"/>
        <end position="382"/>
    </location>
</feature>
<organism evidence="4 5">
    <name type="scientific">Fusarium proliferatum (strain ET1)</name>
    <name type="common">Orchid endophyte fungus</name>
    <dbReference type="NCBI Taxonomy" id="1227346"/>
    <lineage>
        <taxon>Eukaryota</taxon>
        <taxon>Fungi</taxon>
        <taxon>Dikarya</taxon>
        <taxon>Ascomycota</taxon>
        <taxon>Pezizomycotina</taxon>
        <taxon>Sordariomycetes</taxon>
        <taxon>Hypocreomycetidae</taxon>
        <taxon>Hypocreales</taxon>
        <taxon>Nectriaceae</taxon>
        <taxon>Fusarium</taxon>
        <taxon>Fusarium fujikuroi species complex</taxon>
    </lineage>
</organism>
<dbReference type="GeneID" id="42053931"/>
<dbReference type="SMART" id="SM01042">
    <property type="entry name" value="Brr6_like_C_C"/>
    <property type="match status" value="1"/>
</dbReference>
<feature type="domain" description="Brl1/Brr6" evidence="3">
    <location>
        <begin position="250"/>
        <end position="382"/>
    </location>
</feature>
<feature type="region of interest" description="Disordered" evidence="1">
    <location>
        <begin position="387"/>
        <end position="408"/>
    </location>
</feature>
<dbReference type="GO" id="GO:0031965">
    <property type="term" value="C:nuclear membrane"/>
    <property type="evidence" value="ECO:0007669"/>
    <property type="project" value="InterPro"/>
</dbReference>
<dbReference type="PANTHER" id="PTHR28136">
    <property type="entry name" value="NUCLEUS EXPORT PROTEIN BRR6"/>
    <property type="match status" value="1"/>
</dbReference>
<feature type="compositionally biased region" description="Polar residues" evidence="1">
    <location>
        <begin position="136"/>
        <end position="145"/>
    </location>
</feature>
<comment type="caution">
    <text evidence="4">The sequence shown here is derived from an EMBL/GenBank/DDBJ whole genome shotgun (WGS) entry which is preliminary data.</text>
</comment>
<dbReference type="VEuPathDB" id="FungiDB:FPRO_09056"/>
<feature type="region of interest" description="Disordered" evidence="1">
    <location>
        <begin position="63"/>
        <end position="172"/>
    </location>
</feature>
<dbReference type="EMBL" id="FJOF01000016">
    <property type="protein sequence ID" value="CZR49202.1"/>
    <property type="molecule type" value="Genomic_DNA"/>
</dbReference>
<dbReference type="Proteomes" id="UP000183971">
    <property type="component" value="Unassembled WGS sequence"/>
</dbReference>
<keyword evidence="2" id="KW-1133">Transmembrane helix</keyword>
<dbReference type="GO" id="GO:0006998">
    <property type="term" value="P:nuclear envelope organization"/>
    <property type="evidence" value="ECO:0007669"/>
    <property type="project" value="InterPro"/>
</dbReference>
<dbReference type="PANTHER" id="PTHR28136:SF1">
    <property type="entry name" value="NUCLEUS EXPORT PROTEIN BRL1"/>
    <property type="match status" value="1"/>
</dbReference>
<keyword evidence="2" id="KW-0472">Membrane</keyword>
<proteinExistence type="predicted"/>
<name>A0A1L7W9D2_FUSPR</name>
<sequence>MDRRTYEGPMDWEYQNSGPFDPTSPFTHAAKSNSQNGKFTFTGVTVAAVASTIRDVWQLFANRTPSKTKPPQSSFTPQLSSRTTAPAFRNPAFTTPRRPFDDVALSEASGAEDSPALTEVSDFPNDTPEADRMSDINMSGMTSPSKIDKSFRYSKTPFSSKKHTPGRGEIRATRDLSVSEFIRKRKRHNLDRDVSSITRQRWTESDSDSEDSIAPRRTRGKKKTTKEAPRGFLGSLLHMLDEHPNAPDNLYRWVKLIVNFFLVSVFVYIGWSIVTTVKTDIENANEMARIEIMGKITECQTQYSINGCAKNDRPALRVACEEWSECMTQNPEAIMRVKVTAKQIAEIINEFSEAMNLKAWGFFFAVLIFCAFANNFFLGGYVSKPAPPVQSQPAAPPHDPSMAPENGPGFMWVPVQTPRMQRHMLLDDGTDTDSTPPPKMKTILAPPYTPSLRRSPSKTDRGRSPVKNRSPSKGRREPFA</sequence>
<reference evidence="5" key="1">
    <citation type="journal article" date="2016" name="Genome Biol. Evol.">
        <title>Comparative 'omics' of the Fusarium fujikuroi species complex highlights differences in genetic potential and metabolite synthesis.</title>
        <authorList>
            <person name="Niehaus E.-M."/>
            <person name="Muensterkoetter M."/>
            <person name="Proctor R.H."/>
            <person name="Brown D.W."/>
            <person name="Sharon A."/>
            <person name="Idan Y."/>
            <person name="Oren-Young L."/>
            <person name="Sieber C.M."/>
            <person name="Novak O."/>
            <person name="Pencik A."/>
            <person name="Tarkowska D."/>
            <person name="Hromadova K."/>
            <person name="Freeman S."/>
            <person name="Maymon M."/>
            <person name="Elazar M."/>
            <person name="Youssef S.A."/>
            <person name="El-Shabrawy E.S.M."/>
            <person name="Shalaby A.B.A."/>
            <person name="Houterman P."/>
            <person name="Brock N.L."/>
            <person name="Burkhardt I."/>
            <person name="Tsavkelova E.A."/>
            <person name="Dickschat J.S."/>
            <person name="Galuszka P."/>
            <person name="Gueldener U."/>
            <person name="Tudzynski B."/>
        </authorList>
    </citation>
    <scope>NUCLEOTIDE SEQUENCE [LARGE SCALE GENOMIC DNA]</scope>
    <source>
        <strain evidence="5">ET1</strain>
    </source>
</reference>
<feature type="region of interest" description="Disordered" evidence="1">
    <location>
        <begin position="1"/>
        <end position="24"/>
    </location>
</feature>
<gene>
    <name evidence="4" type="ORF">FPRO_09056</name>
</gene>